<dbReference type="GO" id="GO:0016020">
    <property type="term" value="C:membrane"/>
    <property type="evidence" value="ECO:0007669"/>
    <property type="project" value="UniProtKB-SubCell"/>
</dbReference>
<evidence type="ECO:0000256" key="4">
    <source>
        <dbReference type="ARBA" id="ARBA00023136"/>
    </source>
</evidence>
<evidence type="ECO:0000256" key="6">
    <source>
        <dbReference type="SAM" id="Phobius"/>
    </source>
</evidence>
<dbReference type="Pfam" id="PF19086">
    <property type="entry name" value="Terpene_syn_C_2"/>
    <property type="match status" value="1"/>
</dbReference>
<keyword evidence="3 6" id="KW-1133">Transmembrane helix</keyword>
<comment type="subcellular location">
    <subcellularLocation>
        <location evidence="1">Membrane</location>
        <topology evidence="1">Multi-pass membrane protein</topology>
    </subcellularLocation>
</comment>
<dbReference type="PANTHER" id="PTHR23507:SF1">
    <property type="entry name" value="FI18259P1-RELATED"/>
    <property type="match status" value="1"/>
</dbReference>
<dbReference type="STRING" id="656916.A0A2G7FN01"/>
<evidence type="ECO:0000256" key="5">
    <source>
        <dbReference type="SAM" id="MobiDB-lite"/>
    </source>
</evidence>
<dbReference type="AlphaFoldDB" id="A0A2G7FN01"/>
<keyword evidence="8" id="KW-1185">Reference proteome</keyword>
<protein>
    <submittedName>
        <fullName evidence="7">MFS multidrug transporter</fullName>
    </submittedName>
</protein>
<name>A0A2G7FN01_9EURO</name>
<keyword evidence="2 6" id="KW-0812">Transmembrane</keyword>
<feature type="transmembrane region" description="Helical" evidence="6">
    <location>
        <begin position="484"/>
        <end position="505"/>
    </location>
</feature>
<dbReference type="EMBL" id="NEXV01000532">
    <property type="protein sequence ID" value="PIG81936.1"/>
    <property type="molecule type" value="Genomic_DNA"/>
</dbReference>
<evidence type="ECO:0000256" key="3">
    <source>
        <dbReference type="ARBA" id="ARBA00022989"/>
    </source>
</evidence>
<evidence type="ECO:0000256" key="1">
    <source>
        <dbReference type="ARBA" id="ARBA00004141"/>
    </source>
</evidence>
<comment type="caution">
    <text evidence="7">The sequence shown here is derived from an EMBL/GenBank/DDBJ whole genome shotgun (WGS) entry which is preliminary data.</text>
</comment>
<feature type="region of interest" description="Disordered" evidence="5">
    <location>
        <begin position="588"/>
        <end position="607"/>
    </location>
</feature>
<dbReference type="Gene3D" id="1.10.600.10">
    <property type="entry name" value="Farnesyl Diphosphate Synthase"/>
    <property type="match status" value="1"/>
</dbReference>
<sequence length="607" mass="68680">MVEYHYSEPLKSEVLKNCPSFTTLPIRVRKDETTIQAARKQFLKEWNKVIPHPSGPLIGAQGPFGHCVSLVFPECPPEKLAIVTKFLEFLYLDNDLLDEPEGWVLGKEVDCCPSAAKTAYETIRKRLVEDTLEIDHPETMSLVISAQEYHASRINPGPIPSTFDEFMERRLVYSGFHVFAKFIALAMDFRAQDESMSTIEDIIRPLERAMALCNDYFSWPKDKEHFQQGKGSNVVVFLQQVKGMSEEEALESIKRQVISLEEKHNSAFDHLMKANTISSEVQSYLIAFRLAAGVTESARTRTNVFSQMTAVILTTELIAPPIGAALMTISPWIPFLASYVIAAISVIWAVFLFPAIRNRTEPASTTAHEEQPDRTWYVLERITQFYSQLAQNRNVALVVASFFVALLGISYAEVRNLDDLQVPGQQPMLYVVFLPQASYILPLRAATNLVSLFILLPTGTHFLDHNQGLDIILRHKILTQANALLMLLGCLLVFLASNLILLQHWDCNIWIRRIAFCHRENIGDFSYCDCVFENNLCTYECDELNRVSSIRALTAPSTMTIIYLQFSQNTAPEESITLATKDVQKINPDLSETERTDDSITFTSTRS</sequence>
<accession>A0A2G7FN01</accession>
<dbReference type="PANTHER" id="PTHR23507">
    <property type="entry name" value="ZGC:174356"/>
    <property type="match status" value="1"/>
</dbReference>
<organism evidence="7 8">
    <name type="scientific">Aspergillus arachidicola</name>
    <dbReference type="NCBI Taxonomy" id="656916"/>
    <lineage>
        <taxon>Eukaryota</taxon>
        <taxon>Fungi</taxon>
        <taxon>Dikarya</taxon>
        <taxon>Ascomycota</taxon>
        <taxon>Pezizomycotina</taxon>
        <taxon>Eurotiomycetes</taxon>
        <taxon>Eurotiomycetidae</taxon>
        <taxon>Eurotiales</taxon>
        <taxon>Aspergillaceae</taxon>
        <taxon>Aspergillus</taxon>
        <taxon>Aspergillus subgen. Circumdati</taxon>
    </lineage>
</organism>
<feature type="transmembrane region" description="Helical" evidence="6">
    <location>
        <begin position="395"/>
        <end position="412"/>
    </location>
</feature>
<evidence type="ECO:0000313" key="8">
    <source>
        <dbReference type="Proteomes" id="UP000231358"/>
    </source>
</evidence>
<reference evidence="7 8" key="1">
    <citation type="submission" date="2017-05" db="EMBL/GenBank/DDBJ databases">
        <title>Genome sequence for an aflatoxigenic pathogen of Argentinian peanut, Aspergillus arachidicola.</title>
        <authorList>
            <person name="Moore G."/>
            <person name="Beltz S.B."/>
            <person name="Mack B.M."/>
        </authorList>
    </citation>
    <scope>NUCLEOTIDE SEQUENCE [LARGE SCALE GENOMIC DNA]</scope>
    <source>
        <strain evidence="7 8">CBS 117610</strain>
    </source>
</reference>
<feature type="transmembrane region" description="Helical" evidence="6">
    <location>
        <begin position="332"/>
        <end position="353"/>
    </location>
</feature>
<dbReference type="Proteomes" id="UP000231358">
    <property type="component" value="Unassembled WGS sequence"/>
</dbReference>
<evidence type="ECO:0000256" key="2">
    <source>
        <dbReference type="ARBA" id="ARBA00022692"/>
    </source>
</evidence>
<keyword evidence="4 6" id="KW-0472">Membrane</keyword>
<dbReference type="SUPFAM" id="SSF103473">
    <property type="entry name" value="MFS general substrate transporter"/>
    <property type="match status" value="1"/>
</dbReference>
<dbReference type="SUPFAM" id="SSF48576">
    <property type="entry name" value="Terpenoid synthases"/>
    <property type="match status" value="1"/>
</dbReference>
<proteinExistence type="predicted"/>
<dbReference type="GO" id="GO:0022857">
    <property type="term" value="F:transmembrane transporter activity"/>
    <property type="evidence" value="ECO:0007669"/>
    <property type="project" value="TreeGrafter"/>
</dbReference>
<feature type="transmembrane region" description="Helical" evidence="6">
    <location>
        <begin position="439"/>
        <end position="463"/>
    </location>
</feature>
<dbReference type="InterPro" id="IPR036259">
    <property type="entry name" value="MFS_trans_sf"/>
</dbReference>
<evidence type="ECO:0000313" key="7">
    <source>
        <dbReference type="EMBL" id="PIG81936.1"/>
    </source>
</evidence>
<dbReference type="InterPro" id="IPR008949">
    <property type="entry name" value="Isoprenoid_synthase_dom_sf"/>
</dbReference>
<gene>
    <name evidence="7" type="ORF">AARAC_002248</name>
</gene>